<evidence type="ECO:0000256" key="8">
    <source>
        <dbReference type="ARBA" id="ARBA00042890"/>
    </source>
</evidence>
<dbReference type="PANTHER" id="PTHR47683">
    <property type="entry name" value="PSEUDOURIDINE SYNTHASE FAMILY PROTEIN-RELATED"/>
    <property type="match status" value="1"/>
</dbReference>
<dbReference type="RefSeq" id="WP_147912614.1">
    <property type="nucleotide sequence ID" value="NZ_JBHUEJ010000016.1"/>
</dbReference>
<keyword evidence="10" id="KW-0694">RNA-binding</keyword>
<evidence type="ECO:0000313" key="12">
    <source>
        <dbReference type="EMBL" id="MFD1710484.1"/>
    </source>
</evidence>
<protein>
    <recommendedName>
        <fullName evidence="4">Dual-specificity RNA pseudouridine synthase RluF</fullName>
        <ecNumber evidence="3">5.4.99.21</ecNumber>
    </recommendedName>
    <alternativeName>
        <fullName evidence="6">23S rRNA pseudouridine(2604) synthase</fullName>
    </alternativeName>
    <alternativeName>
        <fullName evidence="8">Ribosomal large subunit pseudouridine synthase F</fullName>
    </alternativeName>
    <alternativeName>
        <fullName evidence="7">rRNA pseudouridylate synthase F</fullName>
    </alternativeName>
    <alternativeName>
        <fullName evidence="9">rRNA-uridine isomerase F</fullName>
    </alternativeName>
    <alternativeName>
        <fullName evidence="5">tRNA(Tyr) pseudouridine(35) synthase</fullName>
    </alternativeName>
</protein>
<evidence type="ECO:0000259" key="11">
    <source>
        <dbReference type="SMART" id="SM00363"/>
    </source>
</evidence>
<name>A0ABW4KTC1_9BURK</name>
<evidence type="ECO:0000256" key="6">
    <source>
        <dbReference type="ARBA" id="ARBA00041697"/>
    </source>
</evidence>
<dbReference type="Gene3D" id="3.10.290.10">
    <property type="entry name" value="RNA-binding S4 domain"/>
    <property type="match status" value="1"/>
</dbReference>
<dbReference type="SMART" id="SM00363">
    <property type="entry name" value="S4"/>
    <property type="match status" value="1"/>
</dbReference>
<dbReference type="CDD" id="cd00165">
    <property type="entry name" value="S4"/>
    <property type="match status" value="1"/>
</dbReference>
<dbReference type="PANTHER" id="PTHR47683:SF2">
    <property type="entry name" value="RNA-BINDING S4 DOMAIN-CONTAINING PROTEIN"/>
    <property type="match status" value="1"/>
</dbReference>
<organism evidence="12 13">
    <name type="scientific">Ottowia flava</name>
    <dbReference type="NCBI Taxonomy" id="2675430"/>
    <lineage>
        <taxon>Bacteria</taxon>
        <taxon>Pseudomonadati</taxon>
        <taxon>Pseudomonadota</taxon>
        <taxon>Betaproteobacteria</taxon>
        <taxon>Burkholderiales</taxon>
        <taxon>Comamonadaceae</taxon>
        <taxon>Ottowia</taxon>
    </lineage>
</organism>
<evidence type="ECO:0000256" key="10">
    <source>
        <dbReference type="PROSITE-ProRule" id="PRU00182"/>
    </source>
</evidence>
<dbReference type="InterPro" id="IPR002942">
    <property type="entry name" value="S4_RNA-bd"/>
</dbReference>
<evidence type="ECO:0000256" key="5">
    <source>
        <dbReference type="ARBA" id="ARBA00041420"/>
    </source>
</evidence>
<dbReference type="EMBL" id="JBHUEJ010000016">
    <property type="protein sequence ID" value="MFD1710484.1"/>
    <property type="molecule type" value="Genomic_DNA"/>
</dbReference>
<dbReference type="Pfam" id="PF01479">
    <property type="entry name" value="S4"/>
    <property type="match status" value="1"/>
</dbReference>
<evidence type="ECO:0000256" key="3">
    <source>
        <dbReference type="ARBA" id="ARBA00038922"/>
    </source>
</evidence>
<accession>A0ABW4KTC1</accession>
<evidence type="ECO:0000256" key="4">
    <source>
        <dbReference type="ARBA" id="ARBA00039989"/>
    </source>
</evidence>
<dbReference type="EC" id="5.4.99.21" evidence="3"/>
<evidence type="ECO:0000256" key="1">
    <source>
        <dbReference type="ARBA" id="ARBA00036390"/>
    </source>
</evidence>
<proteinExistence type="predicted"/>
<evidence type="ECO:0000256" key="7">
    <source>
        <dbReference type="ARBA" id="ARBA00042843"/>
    </source>
</evidence>
<gene>
    <name evidence="12" type="ORF">ACFSF0_07690</name>
</gene>
<evidence type="ECO:0000256" key="2">
    <source>
        <dbReference type="ARBA" id="ARBA00036535"/>
    </source>
</evidence>
<comment type="caution">
    <text evidence="12">The sequence shown here is derived from an EMBL/GenBank/DDBJ whole genome shotgun (WGS) entry which is preliminary data.</text>
</comment>
<dbReference type="Proteomes" id="UP001597304">
    <property type="component" value="Unassembled WGS sequence"/>
</dbReference>
<evidence type="ECO:0000313" key="13">
    <source>
        <dbReference type="Proteomes" id="UP001597304"/>
    </source>
</evidence>
<dbReference type="SUPFAM" id="SSF55174">
    <property type="entry name" value="Alpha-L RNA-binding motif"/>
    <property type="match status" value="1"/>
</dbReference>
<dbReference type="SUPFAM" id="SSF55120">
    <property type="entry name" value="Pseudouridine synthase"/>
    <property type="match status" value="1"/>
</dbReference>
<dbReference type="Gene3D" id="3.30.2350.10">
    <property type="entry name" value="Pseudouridine synthase"/>
    <property type="match status" value="1"/>
</dbReference>
<dbReference type="InterPro" id="IPR050343">
    <property type="entry name" value="RsuA_PseudoU_synthase"/>
</dbReference>
<dbReference type="InterPro" id="IPR036986">
    <property type="entry name" value="S4_RNA-bd_sf"/>
</dbReference>
<sequence>MTAAAGTSPSEPEGQRLAKAVAALLTCSRRQAEQYIAEGWVRVDGVCVRTPQERVAPGQSVEVDGQAPLPTRLQPVLPATLLLHKPAGVSTQAALDQLTEAAHWSGDTSGIRLSTAHLRGLQALMPLPTPASGLCVFSQAPGVVRKLTEDAAFVEQELIAEVQGRDGMAPGGLARLGHGLVWAGRPLPPARVSWQSETRLRLAMKGIAPERVEWMCAQVGLQLQALRRIRLGRVPMAGLPVGQWRYLPMGERF</sequence>
<reference evidence="13" key="1">
    <citation type="journal article" date="2019" name="Int. J. Syst. Evol. Microbiol.">
        <title>The Global Catalogue of Microorganisms (GCM) 10K type strain sequencing project: providing services to taxonomists for standard genome sequencing and annotation.</title>
        <authorList>
            <consortium name="The Broad Institute Genomics Platform"/>
            <consortium name="The Broad Institute Genome Sequencing Center for Infectious Disease"/>
            <person name="Wu L."/>
            <person name="Ma J."/>
        </authorList>
    </citation>
    <scope>NUCLEOTIDE SEQUENCE [LARGE SCALE GENOMIC DNA]</scope>
    <source>
        <strain evidence="13">LMG 29247</strain>
    </source>
</reference>
<dbReference type="InterPro" id="IPR020103">
    <property type="entry name" value="PsdUridine_synth_cat_dom_sf"/>
</dbReference>
<keyword evidence="13" id="KW-1185">Reference proteome</keyword>
<dbReference type="PROSITE" id="PS50889">
    <property type="entry name" value="S4"/>
    <property type="match status" value="1"/>
</dbReference>
<comment type="catalytic activity">
    <reaction evidence="2">
        <text>uridine(2604) in 23S rRNA = pseudouridine(2604) in 23S rRNA</text>
        <dbReference type="Rhea" id="RHEA:38875"/>
        <dbReference type="Rhea" id="RHEA-COMP:10093"/>
        <dbReference type="Rhea" id="RHEA-COMP:10094"/>
        <dbReference type="ChEBI" id="CHEBI:65314"/>
        <dbReference type="ChEBI" id="CHEBI:65315"/>
        <dbReference type="EC" id="5.4.99.21"/>
    </reaction>
</comment>
<evidence type="ECO:0000256" key="9">
    <source>
        <dbReference type="ARBA" id="ARBA00043147"/>
    </source>
</evidence>
<comment type="catalytic activity">
    <reaction evidence="1">
        <text>uridine(35) in tRNA(Tyr) = pseudouridine(35) in tRNA(Tyr)</text>
        <dbReference type="Rhea" id="RHEA:60556"/>
        <dbReference type="Rhea" id="RHEA-COMP:15607"/>
        <dbReference type="Rhea" id="RHEA-COMP:15608"/>
        <dbReference type="ChEBI" id="CHEBI:65314"/>
        <dbReference type="ChEBI" id="CHEBI:65315"/>
    </reaction>
</comment>
<feature type="domain" description="RNA-binding S4" evidence="11">
    <location>
        <begin position="15"/>
        <end position="70"/>
    </location>
</feature>